<keyword evidence="2 5" id="KW-0812">Transmembrane</keyword>
<sequence>MKRKIEIGLRIVMGLIYFVFGLNKFFGFIPLPEMPEAEANFIGALIATGFMFPLIAIVEIATGALLLAGRFVYAAAVVAMPVTLIIFLTHAFLAPSSIALTIVLLIANLYILLNRKEQLQAILAVK</sequence>
<feature type="transmembrane region" description="Helical" evidence="5">
    <location>
        <begin position="94"/>
        <end position="113"/>
    </location>
</feature>
<dbReference type="GO" id="GO:0016020">
    <property type="term" value="C:membrane"/>
    <property type="evidence" value="ECO:0007669"/>
    <property type="project" value="UniProtKB-SubCell"/>
</dbReference>
<protein>
    <submittedName>
        <fullName evidence="6">DoxX family membrane protein</fullName>
    </submittedName>
</protein>
<evidence type="ECO:0000256" key="1">
    <source>
        <dbReference type="ARBA" id="ARBA00004141"/>
    </source>
</evidence>
<name>A0AAW9S270_9BACT</name>
<dbReference type="InterPro" id="IPR032808">
    <property type="entry name" value="DoxX"/>
</dbReference>
<gene>
    <name evidence="6" type="ORF">AAG747_08635</name>
</gene>
<keyword evidence="3 5" id="KW-1133">Transmembrane helix</keyword>
<organism evidence="6 7">
    <name type="scientific">Rapidithrix thailandica</name>
    <dbReference type="NCBI Taxonomy" id="413964"/>
    <lineage>
        <taxon>Bacteria</taxon>
        <taxon>Pseudomonadati</taxon>
        <taxon>Bacteroidota</taxon>
        <taxon>Cytophagia</taxon>
        <taxon>Cytophagales</taxon>
        <taxon>Flammeovirgaceae</taxon>
        <taxon>Rapidithrix</taxon>
    </lineage>
</organism>
<keyword evidence="7" id="KW-1185">Reference proteome</keyword>
<comment type="caution">
    <text evidence="6">The sequence shown here is derived from an EMBL/GenBank/DDBJ whole genome shotgun (WGS) entry which is preliminary data.</text>
</comment>
<keyword evidence="4 5" id="KW-0472">Membrane</keyword>
<dbReference type="RefSeq" id="WP_346820755.1">
    <property type="nucleotide sequence ID" value="NZ_JBDKWZ010000004.1"/>
</dbReference>
<evidence type="ECO:0000256" key="3">
    <source>
        <dbReference type="ARBA" id="ARBA00022989"/>
    </source>
</evidence>
<evidence type="ECO:0000256" key="4">
    <source>
        <dbReference type="ARBA" id="ARBA00023136"/>
    </source>
</evidence>
<evidence type="ECO:0000313" key="7">
    <source>
        <dbReference type="Proteomes" id="UP001403385"/>
    </source>
</evidence>
<feature type="transmembrane region" description="Helical" evidence="5">
    <location>
        <begin position="7"/>
        <end position="29"/>
    </location>
</feature>
<dbReference type="EMBL" id="JBDKWZ010000004">
    <property type="protein sequence ID" value="MEN7547973.1"/>
    <property type="molecule type" value="Genomic_DNA"/>
</dbReference>
<evidence type="ECO:0000313" key="6">
    <source>
        <dbReference type="EMBL" id="MEN7547973.1"/>
    </source>
</evidence>
<evidence type="ECO:0000256" key="5">
    <source>
        <dbReference type="SAM" id="Phobius"/>
    </source>
</evidence>
<comment type="subcellular location">
    <subcellularLocation>
        <location evidence="1">Membrane</location>
        <topology evidence="1">Multi-pass membrane protein</topology>
    </subcellularLocation>
</comment>
<evidence type="ECO:0000256" key="2">
    <source>
        <dbReference type="ARBA" id="ARBA00022692"/>
    </source>
</evidence>
<dbReference type="Pfam" id="PF07681">
    <property type="entry name" value="DoxX"/>
    <property type="match status" value="1"/>
</dbReference>
<proteinExistence type="predicted"/>
<dbReference type="Proteomes" id="UP001403385">
    <property type="component" value="Unassembled WGS sequence"/>
</dbReference>
<accession>A0AAW9S270</accession>
<dbReference type="AlphaFoldDB" id="A0AAW9S270"/>
<feature type="transmembrane region" description="Helical" evidence="5">
    <location>
        <begin position="41"/>
        <end position="66"/>
    </location>
</feature>
<reference evidence="6 7" key="1">
    <citation type="submission" date="2024-04" db="EMBL/GenBank/DDBJ databases">
        <title>Novel genus in family Flammeovirgaceae.</title>
        <authorList>
            <person name="Nguyen T.H."/>
            <person name="Vuong T.Q."/>
            <person name="Le H."/>
            <person name="Kim S.-G."/>
        </authorList>
    </citation>
    <scope>NUCLEOTIDE SEQUENCE [LARGE SCALE GENOMIC DNA]</scope>
    <source>
        <strain evidence="6 7">JCM 23209</strain>
    </source>
</reference>
<feature type="transmembrane region" description="Helical" evidence="5">
    <location>
        <begin position="71"/>
        <end position="88"/>
    </location>
</feature>